<dbReference type="Proteomes" id="UP000596661">
    <property type="component" value="Chromosome 3"/>
</dbReference>
<dbReference type="PANTHER" id="PTHR33116">
    <property type="entry name" value="REVERSE TRANSCRIPTASE ZINC-BINDING DOMAIN-CONTAINING PROTEIN-RELATED-RELATED"/>
    <property type="match status" value="1"/>
</dbReference>
<dbReference type="InterPro" id="IPR002156">
    <property type="entry name" value="RNaseH_domain"/>
</dbReference>
<protein>
    <recommendedName>
        <fullName evidence="1">RNase H type-1 domain-containing protein</fullName>
    </recommendedName>
</protein>
<dbReference type="CDD" id="cd06222">
    <property type="entry name" value="RNase_H_like"/>
    <property type="match status" value="1"/>
</dbReference>
<proteinExistence type="predicted"/>
<dbReference type="InterPro" id="IPR036397">
    <property type="entry name" value="RNaseH_sf"/>
</dbReference>
<dbReference type="GO" id="GO:0004523">
    <property type="term" value="F:RNA-DNA hybrid ribonuclease activity"/>
    <property type="evidence" value="ECO:0007669"/>
    <property type="project" value="InterPro"/>
</dbReference>
<dbReference type="PANTHER" id="PTHR33116:SF86">
    <property type="entry name" value="REVERSE TRANSCRIPTASE DOMAIN-CONTAINING PROTEIN"/>
    <property type="match status" value="1"/>
</dbReference>
<dbReference type="GO" id="GO:0003676">
    <property type="term" value="F:nucleic acid binding"/>
    <property type="evidence" value="ECO:0007669"/>
    <property type="project" value="InterPro"/>
</dbReference>
<reference evidence="2" key="2">
    <citation type="submission" date="2021-03" db="UniProtKB">
        <authorList>
            <consortium name="EnsemblPlants"/>
        </authorList>
    </citation>
    <scope>IDENTIFICATION</scope>
</reference>
<sequence length="415" mass="46386">MEKAFDRVEWGFIQAILTHFGFPSSLVSLIIRCLSSVTFKLSINNTILPPFTPTRGIRQGDPLSHYLFLLVAEGLSAAIRVHSSNTNFKGISIYRIVKDILSLYHKATGQSVNFSKSSTLFSPNTAVSDKDFFFNTLSIDNKPLALITRPAGSTGNKAKMHWKSWPSLCVSKFHGGLGFRNFVLHNQALLAKQAWRIFTNPNSLVSRLLKARRNSSLFQSKNLPTEEVESYAVNLLQEYSTCQQHLAIPCPASSALDHQPHLPPLGRYTLYTDAALSTSNSKMGFRAVVQDWTGHTTTAICSSKIVVLSPLLVEAHALFQAIQWCIDVDRPVHSIHSIHSDCLCLVNKINHRSKDRSPLSDMIWKIIESLSSFPRAKISYIPRHNNVITQTLAKKALGTDIDIVWNYNSFNSTFS</sequence>
<reference evidence="2" key="1">
    <citation type="submission" date="2018-11" db="EMBL/GenBank/DDBJ databases">
        <authorList>
            <person name="Grassa J C."/>
        </authorList>
    </citation>
    <scope>NUCLEOTIDE SEQUENCE [LARGE SCALE GENOMIC DNA]</scope>
</reference>
<organism evidence="2 3">
    <name type="scientific">Cannabis sativa</name>
    <name type="common">Hemp</name>
    <name type="synonym">Marijuana</name>
    <dbReference type="NCBI Taxonomy" id="3483"/>
    <lineage>
        <taxon>Eukaryota</taxon>
        <taxon>Viridiplantae</taxon>
        <taxon>Streptophyta</taxon>
        <taxon>Embryophyta</taxon>
        <taxon>Tracheophyta</taxon>
        <taxon>Spermatophyta</taxon>
        <taxon>Magnoliopsida</taxon>
        <taxon>eudicotyledons</taxon>
        <taxon>Gunneridae</taxon>
        <taxon>Pentapetalae</taxon>
        <taxon>rosids</taxon>
        <taxon>fabids</taxon>
        <taxon>Rosales</taxon>
        <taxon>Cannabaceae</taxon>
        <taxon>Cannabis</taxon>
    </lineage>
</organism>
<evidence type="ECO:0000313" key="3">
    <source>
        <dbReference type="Proteomes" id="UP000596661"/>
    </source>
</evidence>
<keyword evidence="3" id="KW-1185">Reference proteome</keyword>
<dbReference type="InterPro" id="IPR012337">
    <property type="entry name" value="RNaseH-like_sf"/>
</dbReference>
<evidence type="ECO:0000313" key="2">
    <source>
        <dbReference type="EnsemblPlants" id="cds.evm.model.03.514"/>
    </source>
</evidence>
<dbReference type="AlphaFoldDB" id="A0A803P9C2"/>
<dbReference type="InterPro" id="IPR044730">
    <property type="entry name" value="RNase_H-like_dom_plant"/>
</dbReference>
<feature type="domain" description="RNase H type-1" evidence="1">
    <location>
        <begin position="272"/>
        <end position="396"/>
    </location>
</feature>
<dbReference type="Gramene" id="evm.model.03.514">
    <property type="protein sequence ID" value="cds.evm.model.03.514"/>
    <property type="gene ID" value="evm.TU.03.514"/>
</dbReference>
<dbReference type="EnsemblPlants" id="evm.model.03.514">
    <property type="protein sequence ID" value="cds.evm.model.03.514"/>
    <property type="gene ID" value="evm.TU.03.514"/>
</dbReference>
<name>A0A803P9C2_CANSA</name>
<dbReference type="Pfam" id="PF13456">
    <property type="entry name" value="RVT_3"/>
    <property type="match status" value="1"/>
</dbReference>
<accession>A0A803P9C2</accession>
<dbReference type="Gene3D" id="3.30.420.10">
    <property type="entry name" value="Ribonuclease H-like superfamily/Ribonuclease H"/>
    <property type="match status" value="1"/>
</dbReference>
<dbReference type="EMBL" id="UZAU01000261">
    <property type="status" value="NOT_ANNOTATED_CDS"/>
    <property type="molecule type" value="Genomic_DNA"/>
</dbReference>
<evidence type="ECO:0000259" key="1">
    <source>
        <dbReference type="Pfam" id="PF13456"/>
    </source>
</evidence>
<dbReference type="SUPFAM" id="SSF53098">
    <property type="entry name" value="Ribonuclease H-like"/>
    <property type="match status" value="1"/>
</dbReference>